<protein>
    <recommendedName>
        <fullName evidence="2">Stress-response A/B barrel domain-containing protein</fullName>
    </recommendedName>
</protein>
<dbReference type="Gene3D" id="3.30.70.100">
    <property type="match status" value="1"/>
</dbReference>
<dbReference type="Pfam" id="PF07876">
    <property type="entry name" value="Dabb"/>
    <property type="match status" value="1"/>
</dbReference>
<accession>A0ABQ6GEK0</accession>
<gene>
    <name evidence="3" type="ORF">MU1_30080</name>
</gene>
<comment type="subunit">
    <text evidence="1">Homodimer.</text>
</comment>
<dbReference type="InterPro" id="IPR044662">
    <property type="entry name" value="HS1/DABB1-like"/>
</dbReference>
<dbReference type="SMART" id="SM00886">
    <property type="entry name" value="Dabb"/>
    <property type="match status" value="1"/>
</dbReference>
<dbReference type="SUPFAM" id="SSF54909">
    <property type="entry name" value="Dimeric alpha+beta barrel"/>
    <property type="match status" value="1"/>
</dbReference>
<evidence type="ECO:0000313" key="3">
    <source>
        <dbReference type="EMBL" id="GLX68663.1"/>
    </source>
</evidence>
<name>A0ABQ6GEK0_9BACL</name>
<feature type="domain" description="Stress-response A/B barrel" evidence="2">
    <location>
        <begin position="16"/>
        <end position="109"/>
    </location>
</feature>
<reference evidence="3 4" key="1">
    <citation type="submission" date="2023-03" db="EMBL/GenBank/DDBJ databases">
        <title>Draft genome sequence of the bacteria which degrade cell wall of Tricholomamatutake.</title>
        <authorList>
            <person name="Konishi Y."/>
            <person name="Fukuta Y."/>
            <person name="Shirasaka N."/>
        </authorList>
    </citation>
    <scope>NUCLEOTIDE SEQUENCE [LARGE SCALE GENOMIC DNA]</scope>
    <source>
        <strain evidence="4">mu1</strain>
    </source>
</reference>
<dbReference type="InterPro" id="IPR011008">
    <property type="entry name" value="Dimeric_a/b-barrel"/>
</dbReference>
<evidence type="ECO:0000256" key="1">
    <source>
        <dbReference type="ARBA" id="ARBA00011738"/>
    </source>
</evidence>
<dbReference type="PROSITE" id="PS51502">
    <property type="entry name" value="S_R_A_B_BARREL"/>
    <property type="match status" value="1"/>
</dbReference>
<dbReference type="EMBL" id="BSSQ01000013">
    <property type="protein sequence ID" value="GLX68663.1"/>
    <property type="molecule type" value="Genomic_DNA"/>
</dbReference>
<dbReference type="InterPro" id="IPR013097">
    <property type="entry name" value="Dabb"/>
</dbReference>
<sequence length="111" mass="12699">MHMVMNFKESEELYMIDRTILVKFGEQTTTEQLQEIVDRFKALKQHLNGVVEVNAGINFSDNNKGYQLVLRVRFEDQAALEAYGPNPEHQAVAALIREYGREDSIAANIEV</sequence>
<evidence type="ECO:0000313" key="4">
    <source>
        <dbReference type="Proteomes" id="UP001157114"/>
    </source>
</evidence>
<organism evidence="3 4">
    <name type="scientific">Paenibacillus glycanilyticus</name>
    <dbReference type="NCBI Taxonomy" id="126569"/>
    <lineage>
        <taxon>Bacteria</taxon>
        <taxon>Bacillati</taxon>
        <taxon>Bacillota</taxon>
        <taxon>Bacilli</taxon>
        <taxon>Bacillales</taxon>
        <taxon>Paenibacillaceae</taxon>
        <taxon>Paenibacillus</taxon>
    </lineage>
</organism>
<dbReference type="PANTHER" id="PTHR33178:SF10">
    <property type="entry name" value="STRESS-RESPONSE A_B BARREL DOMAIN-CONTAINING PROTEIN"/>
    <property type="match status" value="1"/>
</dbReference>
<proteinExistence type="predicted"/>
<evidence type="ECO:0000259" key="2">
    <source>
        <dbReference type="PROSITE" id="PS51502"/>
    </source>
</evidence>
<keyword evidence="4" id="KW-1185">Reference proteome</keyword>
<dbReference type="Proteomes" id="UP001157114">
    <property type="component" value="Unassembled WGS sequence"/>
</dbReference>
<dbReference type="PANTHER" id="PTHR33178">
    <property type="match status" value="1"/>
</dbReference>
<comment type="caution">
    <text evidence="3">The sequence shown here is derived from an EMBL/GenBank/DDBJ whole genome shotgun (WGS) entry which is preliminary data.</text>
</comment>